<dbReference type="InterPro" id="IPR050494">
    <property type="entry name" value="Ser_Thr_dual-spec_kinase"/>
</dbReference>
<evidence type="ECO:0000256" key="3">
    <source>
        <dbReference type="ARBA" id="ARBA00022527"/>
    </source>
</evidence>
<keyword evidence="15" id="KW-1185">Reference proteome</keyword>
<comment type="caution">
    <text evidence="14">The sequence shown here is derived from an EMBL/GenBank/DDBJ whole genome shotgun (WGS) entry which is preliminary data.</text>
</comment>
<comment type="catalytic activity">
    <reaction evidence="9">
        <text>L-threonyl-[protein] + ATP = O-phospho-L-threonyl-[protein] + ADP + H(+)</text>
        <dbReference type="Rhea" id="RHEA:46608"/>
        <dbReference type="Rhea" id="RHEA-COMP:11060"/>
        <dbReference type="Rhea" id="RHEA-COMP:11605"/>
        <dbReference type="ChEBI" id="CHEBI:15378"/>
        <dbReference type="ChEBI" id="CHEBI:30013"/>
        <dbReference type="ChEBI" id="CHEBI:30616"/>
        <dbReference type="ChEBI" id="CHEBI:61977"/>
        <dbReference type="ChEBI" id="CHEBI:456216"/>
        <dbReference type="EC" id="2.7.12.1"/>
    </reaction>
</comment>
<dbReference type="InterPro" id="IPR017441">
    <property type="entry name" value="Protein_kinase_ATP_BS"/>
</dbReference>
<name>A0A444UJM0_ACIRT</name>
<evidence type="ECO:0000256" key="6">
    <source>
        <dbReference type="ARBA" id="ARBA00022777"/>
    </source>
</evidence>
<evidence type="ECO:0000256" key="1">
    <source>
        <dbReference type="ARBA" id="ARBA00008867"/>
    </source>
</evidence>
<dbReference type="EC" id="2.7.12.1" evidence="2"/>
<comment type="similarity">
    <text evidence="1">Belongs to the protein kinase superfamily. CMGC Ser/Thr protein kinase family. MNB/DYRK subfamily.</text>
</comment>
<keyword evidence="3" id="KW-0723">Serine/threonine-protein kinase</keyword>
<keyword evidence="4" id="KW-0808">Transferase</keyword>
<dbReference type="Proteomes" id="UP000289886">
    <property type="component" value="Unassembled WGS sequence"/>
</dbReference>
<evidence type="ECO:0000313" key="15">
    <source>
        <dbReference type="Proteomes" id="UP000289886"/>
    </source>
</evidence>
<feature type="domain" description="Protein kinase" evidence="13">
    <location>
        <begin position="429"/>
        <end position="681"/>
    </location>
</feature>
<dbReference type="FunFam" id="3.30.200.20:FF:000127">
    <property type="entry name" value="Putative dual specificity tyrosine-phosphorylation-regulated kinase 2"/>
    <property type="match status" value="1"/>
</dbReference>
<feature type="compositionally biased region" description="Basic residues" evidence="12">
    <location>
        <begin position="169"/>
        <end position="182"/>
    </location>
</feature>
<evidence type="ECO:0000256" key="8">
    <source>
        <dbReference type="ARBA" id="ARBA00049003"/>
    </source>
</evidence>
<evidence type="ECO:0000256" key="11">
    <source>
        <dbReference type="PROSITE-ProRule" id="PRU10141"/>
    </source>
</evidence>
<evidence type="ECO:0000256" key="10">
    <source>
        <dbReference type="ARBA" id="ARBA00051680"/>
    </source>
</evidence>
<proteinExistence type="inferred from homology"/>
<organism evidence="14 15">
    <name type="scientific">Acipenser ruthenus</name>
    <name type="common">Sterlet sturgeon</name>
    <dbReference type="NCBI Taxonomy" id="7906"/>
    <lineage>
        <taxon>Eukaryota</taxon>
        <taxon>Metazoa</taxon>
        <taxon>Chordata</taxon>
        <taxon>Craniata</taxon>
        <taxon>Vertebrata</taxon>
        <taxon>Euteleostomi</taxon>
        <taxon>Actinopterygii</taxon>
        <taxon>Chondrostei</taxon>
        <taxon>Acipenseriformes</taxon>
        <taxon>Acipenseridae</taxon>
        <taxon>Acipenser</taxon>
    </lineage>
</organism>
<feature type="compositionally biased region" description="Basic and acidic residues" evidence="12">
    <location>
        <begin position="80"/>
        <end position="96"/>
    </location>
</feature>
<feature type="compositionally biased region" description="Acidic residues" evidence="12">
    <location>
        <begin position="118"/>
        <end position="149"/>
    </location>
</feature>
<dbReference type="AlphaFoldDB" id="A0A444UJM0"/>
<protein>
    <recommendedName>
        <fullName evidence="2">dual-specificity kinase</fullName>
        <ecNumber evidence="2">2.7.12.1</ecNumber>
    </recommendedName>
</protein>
<comment type="catalytic activity">
    <reaction evidence="8">
        <text>L-seryl-[protein] + ATP = O-phospho-L-seryl-[protein] + ADP + H(+)</text>
        <dbReference type="Rhea" id="RHEA:17989"/>
        <dbReference type="Rhea" id="RHEA-COMP:9863"/>
        <dbReference type="Rhea" id="RHEA-COMP:11604"/>
        <dbReference type="ChEBI" id="CHEBI:15378"/>
        <dbReference type="ChEBI" id="CHEBI:29999"/>
        <dbReference type="ChEBI" id="CHEBI:30616"/>
        <dbReference type="ChEBI" id="CHEBI:83421"/>
        <dbReference type="ChEBI" id="CHEBI:456216"/>
        <dbReference type="EC" id="2.7.12.1"/>
    </reaction>
</comment>
<feature type="compositionally biased region" description="Basic and acidic residues" evidence="12">
    <location>
        <begin position="150"/>
        <end position="168"/>
    </location>
</feature>
<feature type="region of interest" description="Disordered" evidence="12">
    <location>
        <begin position="730"/>
        <end position="774"/>
    </location>
</feature>
<feature type="region of interest" description="Disordered" evidence="12">
    <location>
        <begin position="237"/>
        <end position="266"/>
    </location>
</feature>
<evidence type="ECO:0000256" key="2">
    <source>
        <dbReference type="ARBA" id="ARBA00013203"/>
    </source>
</evidence>
<dbReference type="GO" id="GO:0004674">
    <property type="term" value="F:protein serine/threonine kinase activity"/>
    <property type="evidence" value="ECO:0007669"/>
    <property type="project" value="UniProtKB-KW"/>
</dbReference>
<evidence type="ECO:0000259" key="13">
    <source>
        <dbReference type="PROSITE" id="PS50011"/>
    </source>
</evidence>
<accession>A0A444UJM0</accession>
<comment type="catalytic activity">
    <reaction evidence="10">
        <text>L-tyrosyl-[protein] + ATP = O-phospho-L-tyrosyl-[protein] + ADP + H(+)</text>
        <dbReference type="Rhea" id="RHEA:10596"/>
        <dbReference type="Rhea" id="RHEA-COMP:10136"/>
        <dbReference type="Rhea" id="RHEA-COMP:20101"/>
        <dbReference type="ChEBI" id="CHEBI:15378"/>
        <dbReference type="ChEBI" id="CHEBI:30616"/>
        <dbReference type="ChEBI" id="CHEBI:46858"/>
        <dbReference type="ChEBI" id="CHEBI:61978"/>
        <dbReference type="ChEBI" id="CHEBI:456216"/>
        <dbReference type="EC" id="2.7.12.1"/>
    </reaction>
</comment>
<keyword evidence="7 11" id="KW-0067">ATP-binding</keyword>
<dbReference type="PROSITE" id="PS00107">
    <property type="entry name" value="PROTEIN_KINASE_ATP"/>
    <property type="match status" value="1"/>
</dbReference>
<dbReference type="Pfam" id="PF00069">
    <property type="entry name" value="Pkinase"/>
    <property type="match status" value="1"/>
</dbReference>
<dbReference type="GO" id="GO:0005737">
    <property type="term" value="C:cytoplasm"/>
    <property type="evidence" value="ECO:0007669"/>
    <property type="project" value="TreeGrafter"/>
</dbReference>
<gene>
    <name evidence="14" type="ORF">EOD39_4132</name>
</gene>
<dbReference type="InterPro" id="IPR011009">
    <property type="entry name" value="Kinase-like_dom_sf"/>
</dbReference>
<feature type="region of interest" description="Disordered" evidence="12">
    <location>
        <begin position="1"/>
        <end position="42"/>
    </location>
</feature>
<dbReference type="PANTHER" id="PTHR24058:SF22">
    <property type="entry name" value="DUAL SPECIFICITY TYROSINE-PHOSPHORYLATION-REGULATED KINASE 4"/>
    <property type="match status" value="1"/>
</dbReference>
<dbReference type="GO" id="GO:0005856">
    <property type="term" value="C:cytoskeleton"/>
    <property type="evidence" value="ECO:0007669"/>
    <property type="project" value="TreeGrafter"/>
</dbReference>
<dbReference type="SMART" id="SM00220">
    <property type="entry name" value="S_TKc"/>
    <property type="match status" value="1"/>
</dbReference>
<feature type="compositionally biased region" description="Basic and acidic residues" evidence="12">
    <location>
        <begin position="736"/>
        <end position="746"/>
    </location>
</feature>
<dbReference type="PROSITE" id="PS50011">
    <property type="entry name" value="PROTEIN_KINASE_DOM"/>
    <property type="match status" value="1"/>
</dbReference>
<dbReference type="SUPFAM" id="SSF56112">
    <property type="entry name" value="Protein kinase-like (PK-like)"/>
    <property type="match status" value="1"/>
</dbReference>
<keyword evidence="6 14" id="KW-0418">Kinase</keyword>
<dbReference type="InterPro" id="IPR008271">
    <property type="entry name" value="Ser/Thr_kinase_AS"/>
</dbReference>
<evidence type="ECO:0000256" key="4">
    <source>
        <dbReference type="ARBA" id="ARBA00022679"/>
    </source>
</evidence>
<keyword evidence="5 11" id="KW-0547">Nucleotide-binding</keyword>
<dbReference type="Gene3D" id="3.30.200.20">
    <property type="entry name" value="Phosphorylase Kinase, domain 1"/>
    <property type="match status" value="1"/>
</dbReference>
<evidence type="ECO:0000313" key="14">
    <source>
        <dbReference type="EMBL" id="RXM35386.1"/>
    </source>
</evidence>
<sequence length="774" mass="88252">MDCFKAPPKKKPRVAPKEPERQKKLKTTNKPPGQECGGSLGKPCEERLLVDDRLYQRDLEAALALSMLQTTEENFAVSLPKERGLSKITDDNDTSGRNKQRQAASKAAVQQRNLLLDNEGDGDGDQDEDYEPDVGSESDPDFSDEEEHVEEILVKKGAKVKENKEAAKSKAHSSKKEKKPLKSRLGATVAGSRNQCDIEWRRIFIILKVIKAKLEKLRKDKTTVLPALVKTGRPQPLTVAQSSRPDAFSRQHRLPPNDSNRLGSNKAYPQKLGPNVGTLPQLEPPAKQTVLANAKPHHQLDIILPQIGSKVMPNVQQEERHRGLQHPIRLNPTENLADSSSYCPSNKQEKHKTIEGHRLPITPAEALKHFRNRLTQYEQEEIMDYSELWFLGLDSNKIEGVHGEQHNCGYDDEHGSYLKVLHDHIGYRFEVLEVIGKGSFGHVVKCLDHNTNELVALKIIRNKKRFHHQALVEVKILDALRRKDKENSHNVIHMKEYFHFRNHLCISFELLGLNLYELIKKNNFQGFSLPLLRRFACSLLKCLQMLHRENIIHCDLKPENILLAHKGQGTIKVVDFGSSCYEQQRVYTYIQSRFYRSPEVILGHTYSMAIDMWSLGCILAELYTGSPLFPGENEVEQMACIMERMTPDEAMQHEWIQEARLHKTRPKTRSVRKCIEGIPVIDSNMEQSCKKTTNSKTADKGYEKSCDRAEVSGNVEETLERLRPIGASAEEEVWEDTAKHKTEKPIKITLKPEPVEHRQHPGSQNRTQTQAHMK</sequence>
<feature type="binding site" evidence="11">
    <location>
        <position position="458"/>
    </location>
    <ligand>
        <name>ATP</name>
        <dbReference type="ChEBI" id="CHEBI:30616"/>
    </ligand>
</feature>
<evidence type="ECO:0000256" key="7">
    <source>
        <dbReference type="ARBA" id="ARBA00022840"/>
    </source>
</evidence>
<dbReference type="GO" id="GO:0005524">
    <property type="term" value="F:ATP binding"/>
    <property type="evidence" value="ECO:0007669"/>
    <property type="project" value="UniProtKB-UniRule"/>
</dbReference>
<dbReference type="GO" id="GO:0005634">
    <property type="term" value="C:nucleus"/>
    <property type="evidence" value="ECO:0007669"/>
    <property type="project" value="TreeGrafter"/>
</dbReference>
<dbReference type="PANTHER" id="PTHR24058">
    <property type="entry name" value="DUAL SPECIFICITY PROTEIN KINASE"/>
    <property type="match status" value="1"/>
</dbReference>
<dbReference type="Gene3D" id="3.30.10.30">
    <property type="entry name" value="DYRK"/>
    <property type="match status" value="1"/>
</dbReference>
<feature type="compositionally biased region" description="Polar residues" evidence="12">
    <location>
        <begin position="97"/>
        <end position="113"/>
    </location>
</feature>
<reference evidence="14 15" key="1">
    <citation type="submission" date="2019-01" db="EMBL/GenBank/DDBJ databases">
        <title>Draft Genome and Complete Hox-Cluster Characterization of the Sterlet Sturgeon (Acipenser ruthenus).</title>
        <authorList>
            <person name="Wei Q."/>
        </authorList>
    </citation>
    <scope>NUCLEOTIDE SEQUENCE [LARGE SCALE GENOMIC DNA]</scope>
    <source>
        <strain evidence="14">WHYD16114868_AA</strain>
        <tissue evidence="14">Blood</tissue>
    </source>
</reference>
<feature type="region of interest" description="Disordered" evidence="12">
    <location>
        <begin position="78"/>
        <end position="186"/>
    </location>
</feature>
<feature type="compositionally biased region" description="Polar residues" evidence="12">
    <location>
        <begin position="761"/>
        <end position="774"/>
    </location>
</feature>
<evidence type="ECO:0000256" key="12">
    <source>
        <dbReference type="SAM" id="MobiDB-lite"/>
    </source>
</evidence>
<evidence type="ECO:0000256" key="5">
    <source>
        <dbReference type="ARBA" id="ARBA00022741"/>
    </source>
</evidence>
<dbReference type="Gene3D" id="1.10.510.10">
    <property type="entry name" value="Transferase(Phosphotransferase) domain 1"/>
    <property type="match status" value="1"/>
</dbReference>
<dbReference type="EMBL" id="SCEB01214431">
    <property type="protein sequence ID" value="RXM35386.1"/>
    <property type="molecule type" value="Genomic_DNA"/>
</dbReference>
<dbReference type="InterPro" id="IPR000719">
    <property type="entry name" value="Prot_kinase_dom"/>
</dbReference>
<dbReference type="GO" id="GO:0004712">
    <property type="term" value="F:protein serine/threonine/tyrosine kinase activity"/>
    <property type="evidence" value="ECO:0007669"/>
    <property type="project" value="UniProtKB-EC"/>
</dbReference>
<dbReference type="PROSITE" id="PS00108">
    <property type="entry name" value="PROTEIN_KINASE_ST"/>
    <property type="match status" value="1"/>
</dbReference>
<evidence type="ECO:0000256" key="9">
    <source>
        <dbReference type="ARBA" id="ARBA00049308"/>
    </source>
</evidence>
<dbReference type="InterPro" id="IPR042521">
    <property type="entry name" value="DYRK"/>
</dbReference>